<accession>A0ABN3GER6</accession>
<comment type="caution">
    <text evidence="1">The sequence shown here is derived from an EMBL/GenBank/DDBJ whole genome shotgun (WGS) entry which is preliminary data.</text>
</comment>
<sequence>MRDEMVAAWSRAFAAEILWATPGAARGMPVVPLTWLADRTPCAAVPLSQLDDLDALPDRAAFVVREPSRTLVATGDVEVRWDLEGEEFVEHLLPQEIAKHPPTRLRADSLLDRRENWWWVPRALVTLTTFGQVRALPARANPGDAMLVRPSRDPEHPANEPQATVVTAARWPEPGQDSRVELWPRDGASLEGDGEPAYVLGHRNSPDFERWERWYRGGTLHGEVLHVLAGDGGPRPGDEEPGSAEPFGLLERFARHRRVAKDCKAGIATVENRRAQP</sequence>
<proteinExistence type="predicted"/>
<evidence type="ECO:0000313" key="2">
    <source>
        <dbReference type="Proteomes" id="UP001501218"/>
    </source>
</evidence>
<reference evidence="1 2" key="1">
    <citation type="journal article" date="2019" name="Int. J. Syst. Evol. Microbiol.">
        <title>The Global Catalogue of Microorganisms (GCM) 10K type strain sequencing project: providing services to taxonomists for standard genome sequencing and annotation.</title>
        <authorList>
            <consortium name="The Broad Institute Genomics Platform"/>
            <consortium name="The Broad Institute Genome Sequencing Center for Infectious Disease"/>
            <person name="Wu L."/>
            <person name="Ma J."/>
        </authorList>
    </citation>
    <scope>NUCLEOTIDE SEQUENCE [LARGE SCALE GENOMIC DNA]</scope>
    <source>
        <strain evidence="1 2">JCM 16221</strain>
    </source>
</reference>
<dbReference type="RefSeq" id="WP_344131788.1">
    <property type="nucleotide sequence ID" value="NZ_BAAARA010000008.1"/>
</dbReference>
<evidence type="ECO:0000313" key="1">
    <source>
        <dbReference type="EMBL" id="GAA2349786.1"/>
    </source>
</evidence>
<dbReference type="EMBL" id="BAAARA010000008">
    <property type="protein sequence ID" value="GAA2349786.1"/>
    <property type="molecule type" value="Genomic_DNA"/>
</dbReference>
<gene>
    <name evidence="1" type="ORF">GCM10009854_29400</name>
</gene>
<name>A0ABN3GER6_9PSEU</name>
<keyword evidence="2" id="KW-1185">Reference proteome</keyword>
<dbReference type="Proteomes" id="UP001501218">
    <property type="component" value="Unassembled WGS sequence"/>
</dbReference>
<organism evidence="1 2">
    <name type="scientific">Saccharopolyspora halophila</name>
    <dbReference type="NCBI Taxonomy" id="405551"/>
    <lineage>
        <taxon>Bacteria</taxon>
        <taxon>Bacillati</taxon>
        <taxon>Actinomycetota</taxon>
        <taxon>Actinomycetes</taxon>
        <taxon>Pseudonocardiales</taxon>
        <taxon>Pseudonocardiaceae</taxon>
        <taxon>Saccharopolyspora</taxon>
    </lineage>
</organism>
<protein>
    <submittedName>
        <fullName evidence="1">Uncharacterized protein</fullName>
    </submittedName>
</protein>